<proteinExistence type="predicted"/>
<dbReference type="Proteomes" id="UP001231649">
    <property type="component" value="Chromosome 25"/>
</dbReference>
<organism evidence="1 2">
    <name type="scientific">Mythimna loreyi</name>
    <dbReference type="NCBI Taxonomy" id="667449"/>
    <lineage>
        <taxon>Eukaryota</taxon>
        <taxon>Metazoa</taxon>
        <taxon>Ecdysozoa</taxon>
        <taxon>Arthropoda</taxon>
        <taxon>Hexapoda</taxon>
        <taxon>Insecta</taxon>
        <taxon>Pterygota</taxon>
        <taxon>Neoptera</taxon>
        <taxon>Endopterygota</taxon>
        <taxon>Lepidoptera</taxon>
        <taxon>Glossata</taxon>
        <taxon>Ditrysia</taxon>
        <taxon>Noctuoidea</taxon>
        <taxon>Noctuidae</taxon>
        <taxon>Noctuinae</taxon>
        <taxon>Hadenini</taxon>
        <taxon>Mythimna</taxon>
    </lineage>
</organism>
<comment type="caution">
    <text evidence="1">The sequence shown here is derived from an EMBL/GenBank/DDBJ whole genome shotgun (WGS) entry which is preliminary data.</text>
</comment>
<evidence type="ECO:0000313" key="2">
    <source>
        <dbReference type="Proteomes" id="UP001231649"/>
    </source>
</evidence>
<keyword evidence="2" id="KW-1185">Reference proteome</keyword>
<evidence type="ECO:0000313" key="1">
    <source>
        <dbReference type="EMBL" id="KAJ8708643.1"/>
    </source>
</evidence>
<reference evidence="1" key="1">
    <citation type="submission" date="2023-03" db="EMBL/GenBank/DDBJ databases">
        <title>Chromosome-level genomes of two armyworms, Mythimna separata and Mythimna loreyi, provide insights into the biosynthesis and reception of sex pheromones.</title>
        <authorList>
            <person name="Zhao H."/>
        </authorList>
    </citation>
    <scope>NUCLEOTIDE SEQUENCE</scope>
    <source>
        <strain evidence="1">BeijingLab</strain>
    </source>
</reference>
<gene>
    <name evidence="1" type="ORF">PYW08_010025</name>
</gene>
<dbReference type="EMBL" id="CM056801">
    <property type="protein sequence ID" value="KAJ8708643.1"/>
    <property type="molecule type" value="Genomic_DNA"/>
</dbReference>
<accession>A0ACC2Q5T3</accession>
<name>A0ACC2Q5T3_9NEOP</name>
<sequence length="367" mass="40227">MFVKVFAVIGFVALASAADLTVGAGVRKLIFDKNITAGPTIWQRVKTVTVNISNTTNEVISRIVVIDNRPEKDGEAKVIEGGEGHKNVTIELKSPAVFRGLDFTVQVFADEVNNAQVPQHPKVTGSKTQQPQLPKDLNVDKTQKTKNGGDIIIGAPKPTVPSTTQANKDDQQKIQTPALVGKDQQTRLYRDSKDQKNKAQATVPTPVKIDAAKDIKVNENATKTMADIDENLKKALDSIFEDKSTKSDDTQKVLPQAKSDEENRKERQATKGVVVPALPKESHHHTTAKTVISSTTTVKNIVQEKNVGQEKNVPKVFTGEVSSTTSSDNLKVQFKLPEDVKITQELEQNTKGQHFGHHQTVPLPYVH</sequence>
<protein>
    <submittedName>
        <fullName evidence="1">Uncharacterized protein</fullName>
    </submittedName>
</protein>